<comment type="caution">
    <text evidence="1">The sequence shown here is derived from an EMBL/GenBank/DDBJ whole genome shotgun (WGS) entry which is preliminary data.</text>
</comment>
<organism evidence="1 2">
    <name type="scientific">Hygrophoropsis aurantiaca</name>
    <dbReference type="NCBI Taxonomy" id="72124"/>
    <lineage>
        <taxon>Eukaryota</taxon>
        <taxon>Fungi</taxon>
        <taxon>Dikarya</taxon>
        <taxon>Basidiomycota</taxon>
        <taxon>Agaricomycotina</taxon>
        <taxon>Agaricomycetes</taxon>
        <taxon>Agaricomycetidae</taxon>
        <taxon>Boletales</taxon>
        <taxon>Coniophorineae</taxon>
        <taxon>Hygrophoropsidaceae</taxon>
        <taxon>Hygrophoropsis</taxon>
    </lineage>
</organism>
<dbReference type="Proteomes" id="UP000790377">
    <property type="component" value="Unassembled WGS sequence"/>
</dbReference>
<evidence type="ECO:0000313" key="2">
    <source>
        <dbReference type="Proteomes" id="UP000790377"/>
    </source>
</evidence>
<sequence>MSLLARRLPLLTHPTRYFSTSTAANYAHVLVSRPQPAVALVQLNRPKALNALSAAHFKDITDALVEADADDSVGAMVLTGSDKAFAAGADILEMKDKTFADAFTNNFLANWEIITKLRKPLIAAVSGYALGGGCELALMCDIILASPTARFSQPEISIGVIPGGGGSQRLTRIVGKSRAMELCLTGRMFDAYEAERWGVVSRVVDGADGAKKEGGTESISPVVKEAVDMAATIASKGRVAAIACKEVINASFEMPLTEGLRYERRLFQSLFATHDQKEGMAAFAEKRKPNFTNS</sequence>
<name>A0ACB8AGH9_9AGAM</name>
<gene>
    <name evidence="1" type="ORF">BJ138DRAFT_1083925</name>
</gene>
<dbReference type="EMBL" id="MU267655">
    <property type="protein sequence ID" value="KAH7912275.1"/>
    <property type="molecule type" value="Genomic_DNA"/>
</dbReference>
<keyword evidence="2" id="KW-1185">Reference proteome</keyword>
<protein>
    <submittedName>
        <fullName evidence="1">ClpP/crotonase-like domain-containing protein</fullName>
    </submittedName>
</protein>
<reference evidence="1" key="1">
    <citation type="journal article" date="2021" name="New Phytol.">
        <title>Evolutionary innovations through gain and loss of genes in the ectomycorrhizal Boletales.</title>
        <authorList>
            <person name="Wu G."/>
            <person name="Miyauchi S."/>
            <person name="Morin E."/>
            <person name="Kuo A."/>
            <person name="Drula E."/>
            <person name="Varga T."/>
            <person name="Kohler A."/>
            <person name="Feng B."/>
            <person name="Cao Y."/>
            <person name="Lipzen A."/>
            <person name="Daum C."/>
            <person name="Hundley H."/>
            <person name="Pangilinan J."/>
            <person name="Johnson J."/>
            <person name="Barry K."/>
            <person name="LaButti K."/>
            <person name="Ng V."/>
            <person name="Ahrendt S."/>
            <person name="Min B."/>
            <person name="Choi I.G."/>
            <person name="Park H."/>
            <person name="Plett J.M."/>
            <person name="Magnuson J."/>
            <person name="Spatafora J.W."/>
            <person name="Nagy L.G."/>
            <person name="Henrissat B."/>
            <person name="Grigoriev I.V."/>
            <person name="Yang Z.L."/>
            <person name="Xu J."/>
            <person name="Martin F.M."/>
        </authorList>
    </citation>
    <scope>NUCLEOTIDE SEQUENCE</scope>
    <source>
        <strain evidence="1">ATCC 28755</strain>
    </source>
</reference>
<proteinExistence type="predicted"/>
<accession>A0ACB8AGH9</accession>
<evidence type="ECO:0000313" key="1">
    <source>
        <dbReference type="EMBL" id="KAH7912275.1"/>
    </source>
</evidence>